<dbReference type="PANTHER" id="PTHR41521">
    <property type="match status" value="1"/>
</dbReference>
<dbReference type="EMBL" id="CP020569">
    <property type="protein sequence ID" value="ARF59172.1"/>
    <property type="molecule type" value="Genomic_DNA"/>
</dbReference>
<accession>A0A1V0U2L2</accession>
<dbReference type="RefSeq" id="WP_083109364.1">
    <property type="nucleotide sequence ID" value="NZ_CP020569.1"/>
</dbReference>
<evidence type="ECO:0000313" key="3">
    <source>
        <dbReference type="Proteomes" id="UP000192726"/>
    </source>
</evidence>
<dbReference type="AlphaFoldDB" id="A0A1V0U2L2"/>
<gene>
    <name evidence="2" type="ORF">B1H19_01535</name>
</gene>
<dbReference type="Gene3D" id="3.30.70.100">
    <property type="match status" value="1"/>
</dbReference>
<organism evidence="2 3">
    <name type="scientific">Streptomyces gilvosporeus</name>
    <dbReference type="NCBI Taxonomy" id="553510"/>
    <lineage>
        <taxon>Bacteria</taxon>
        <taxon>Bacillati</taxon>
        <taxon>Actinomycetota</taxon>
        <taxon>Actinomycetes</taxon>
        <taxon>Kitasatosporales</taxon>
        <taxon>Streptomycetaceae</taxon>
        <taxon>Streptomyces</taxon>
    </lineage>
</organism>
<proteinExistence type="predicted"/>
<dbReference type="OrthoDB" id="9806380at2"/>
<feature type="domain" description="DUF1330" evidence="1">
    <location>
        <begin position="2"/>
        <end position="96"/>
    </location>
</feature>
<dbReference type="InterPro" id="IPR011008">
    <property type="entry name" value="Dimeric_a/b-barrel"/>
</dbReference>
<protein>
    <recommendedName>
        <fullName evidence="1">DUF1330 domain-containing protein</fullName>
    </recommendedName>
</protein>
<dbReference type="PANTHER" id="PTHR41521:SF4">
    <property type="entry name" value="BLR0684 PROTEIN"/>
    <property type="match status" value="1"/>
</dbReference>
<keyword evidence="3" id="KW-1185">Reference proteome</keyword>
<reference evidence="2 3" key="1">
    <citation type="submission" date="2017-04" db="EMBL/GenBank/DDBJ databases">
        <title>Complete Genome Sequence of Streptomyces gilvosporeus F607, a Capable Producer of Natamycin.</title>
        <authorList>
            <person name="Zong G."/>
            <person name="Zhong C."/>
            <person name="Fu J."/>
            <person name="Qin R."/>
            <person name="Cao G."/>
        </authorList>
    </citation>
    <scope>NUCLEOTIDE SEQUENCE [LARGE SCALE GENOMIC DNA]</scope>
    <source>
        <strain evidence="2 3">F607</strain>
    </source>
</reference>
<name>A0A1V0U2L2_9ACTN</name>
<dbReference type="Proteomes" id="UP000192726">
    <property type="component" value="Chromosome"/>
</dbReference>
<sequence>MPAYVISEVEVLDEQLADRYRTLAEASIRLYGGRYIIRGAMPEAAEGTWTSSRRLVVVEFPDRERARQWYTSPEYEEALQLRETALERRLLFVDGLPEELL</sequence>
<dbReference type="Pfam" id="PF07045">
    <property type="entry name" value="DUF1330"/>
    <property type="match status" value="1"/>
</dbReference>
<dbReference type="KEGG" id="sgv:B1H19_01535"/>
<dbReference type="InterPro" id="IPR010753">
    <property type="entry name" value="DUF1330"/>
</dbReference>
<evidence type="ECO:0000313" key="2">
    <source>
        <dbReference type="EMBL" id="ARF59172.1"/>
    </source>
</evidence>
<dbReference type="SUPFAM" id="SSF54909">
    <property type="entry name" value="Dimeric alpha+beta barrel"/>
    <property type="match status" value="1"/>
</dbReference>
<evidence type="ECO:0000259" key="1">
    <source>
        <dbReference type="Pfam" id="PF07045"/>
    </source>
</evidence>